<dbReference type="KEGG" id="cre:CHLRE_03g190281v5"/>
<dbReference type="RefSeq" id="XP_042926298.1">
    <property type="nucleotide sequence ID" value="XM_043061169.1"/>
</dbReference>
<proteinExistence type="predicted"/>
<dbReference type="InParanoid" id="A0A2K3DYD4"/>
<organism evidence="1 2">
    <name type="scientific">Chlamydomonas reinhardtii</name>
    <name type="common">Chlamydomonas smithii</name>
    <dbReference type="NCBI Taxonomy" id="3055"/>
    <lineage>
        <taxon>Eukaryota</taxon>
        <taxon>Viridiplantae</taxon>
        <taxon>Chlorophyta</taxon>
        <taxon>core chlorophytes</taxon>
        <taxon>Chlorophyceae</taxon>
        <taxon>CS clade</taxon>
        <taxon>Chlamydomonadales</taxon>
        <taxon>Chlamydomonadaceae</taxon>
        <taxon>Chlamydomonas</taxon>
    </lineage>
</organism>
<gene>
    <name evidence="1" type="ORF">CHLRE_03g190281v5</name>
</gene>
<dbReference type="Gramene" id="PNW85517">
    <property type="protein sequence ID" value="PNW85517"/>
    <property type="gene ID" value="CHLRE_03g190281v5"/>
</dbReference>
<dbReference type="GeneID" id="5717522"/>
<protein>
    <submittedName>
        <fullName evidence="1">Uncharacterized protein</fullName>
    </submittedName>
</protein>
<name>A0A2K3DYD4_CHLRE</name>
<accession>A0A2K3DYD4</accession>
<dbReference type="OrthoDB" id="549117at2759"/>
<reference evidence="1 2" key="1">
    <citation type="journal article" date="2007" name="Science">
        <title>The Chlamydomonas genome reveals the evolution of key animal and plant functions.</title>
        <authorList>
            <person name="Merchant S.S."/>
            <person name="Prochnik S.E."/>
            <person name="Vallon O."/>
            <person name="Harris E.H."/>
            <person name="Karpowicz S.J."/>
            <person name="Witman G.B."/>
            <person name="Terry A."/>
            <person name="Salamov A."/>
            <person name="Fritz-Laylin L.K."/>
            <person name="Marechal-Drouard L."/>
            <person name="Marshall W.F."/>
            <person name="Qu L.H."/>
            <person name="Nelson D.R."/>
            <person name="Sanderfoot A.A."/>
            <person name="Spalding M.H."/>
            <person name="Kapitonov V.V."/>
            <person name="Ren Q."/>
            <person name="Ferris P."/>
            <person name="Lindquist E."/>
            <person name="Shapiro H."/>
            <person name="Lucas S.M."/>
            <person name="Grimwood J."/>
            <person name="Schmutz J."/>
            <person name="Cardol P."/>
            <person name="Cerutti H."/>
            <person name="Chanfreau G."/>
            <person name="Chen C.L."/>
            <person name="Cognat V."/>
            <person name="Croft M.T."/>
            <person name="Dent R."/>
            <person name="Dutcher S."/>
            <person name="Fernandez E."/>
            <person name="Fukuzawa H."/>
            <person name="Gonzalez-Ballester D."/>
            <person name="Gonzalez-Halphen D."/>
            <person name="Hallmann A."/>
            <person name="Hanikenne M."/>
            <person name="Hippler M."/>
            <person name="Inwood W."/>
            <person name="Jabbari K."/>
            <person name="Kalanon M."/>
            <person name="Kuras R."/>
            <person name="Lefebvre P.A."/>
            <person name="Lemaire S.D."/>
            <person name="Lobanov A.V."/>
            <person name="Lohr M."/>
            <person name="Manuell A."/>
            <person name="Meier I."/>
            <person name="Mets L."/>
            <person name="Mittag M."/>
            <person name="Mittelmeier T."/>
            <person name="Moroney J.V."/>
            <person name="Moseley J."/>
            <person name="Napoli C."/>
            <person name="Nedelcu A.M."/>
            <person name="Niyogi K."/>
            <person name="Novoselov S.V."/>
            <person name="Paulsen I.T."/>
            <person name="Pazour G."/>
            <person name="Purton S."/>
            <person name="Ral J.P."/>
            <person name="Riano-Pachon D.M."/>
            <person name="Riekhof W."/>
            <person name="Rymarquis L."/>
            <person name="Schroda M."/>
            <person name="Stern D."/>
            <person name="Umen J."/>
            <person name="Willows R."/>
            <person name="Wilson N."/>
            <person name="Zimmer S.L."/>
            <person name="Allmer J."/>
            <person name="Balk J."/>
            <person name="Bisova K."/>
            <person name="Chen C.J."/>
            <person name="Elias M."/>
            <person name="Gendler K."/>
            <person name="Hauser C."/>
            <person name="Lamb M.R."/>
            <person name="Ledford H."/>
            <person name="Long J.C."/>
            <person name="Minagawa J."/>
            <person name="Page M.D."/>
            <person name="Pan J."/>
            <person name="Pootakham W."/>
            <person name="Roje S."/>
            <person name="Rose A."/>
            <person name="Stahlberg E."/>
            <person name="Terauchi A.M."/>
            <person name="Yang P."/>
            <person name="Ball S."/>
            <person name="Bowler C."/>
            <person name="Dieckmann C.L."/>
            <person name="Gladyshev V.N."/>
            <person name="Green P."/>
            <person name="Jorgensen R."/>
            <person name="Mayfield S."/>
            <person name="Mueller-Roeber B."/>
            <person name="Rajamani S."/>
            <person name="Sayre R.T."/>
            <person name="Brokstein P."/>
            <person name="Dubchak I."/>
            <person name="Goodstein D."/>
            <person name="Hornick L."/>
            <person name="Huang Y.W."/>
            <person name="Jhaveri J."/>
            <person name="Luo Y."/>
            <person name="Martinez D."/>
            <person name="Ngau W.C."/>
            <person name="Otillar B."/>
            <person name="Poliakov A."/>
            <person name="Porter A."/>
            <person name="Szajkowski L."/>
            <person name="Werner G."/>
            <person name="Zhou K."/>
            <person name="Grigoriev I.V."/>
            <person name="Rokhsar D.S."/>
            <person name="Grossman A.R."/>
        </authorList>
    </citation>
    <scope>NUCLEOTIDE SEQUENCE [LARGE SCALE GENOMIC DNA]</scope>
    <source>
        <strain evidence="2">CC-503</strain>
    </source>
</reference>
<dbReference type="AlphaFoldDB" id="A0A2K3DYD4"/>
<keyword evidence="2" id="KW-1185">Reference proteome</keyword>
<sequence>MDQEAQDVHLLVHLSEAFNKDEVWQLAAAAAWSKATNLERVLIRGSTAAKQLKLVDVLIRKTSAAGLGVGSAPGADGRHLAWVAVPLMVLALVVDRGVSTLDDIKQCAKLFIARNDVALATAYHGVRGVGVVASVGLGVVAAVRACVKRLKVQPGRPRVSRLKRPKQQLDLAPAGVLPAARTSTTGQVNASQDG</sequence>
<dbReference type="Proteomes" id="UP000006906">
    <property type="component" value="Chromosome 3"/>
</dbReference>
<evidence type="ECO:0000313" key="1">
    <source>
        <dbReference type="EMBL" id="PNW85517.1"/>
    </source>
</evidence>
<evidence type="ECO:0000313" key="2">
    <source>
        <dbReference type="Proteomes" id="UP000006906"/>
    </source>
</evidence>
<dbReference type="EMBL" id="CM008964">
    <property type="protein sequence ID" value="PNW85517.1"/>
    <property type="molecule type" value="Genomic_DNA"/>
</dbReference>